<proteinExistence type="inferred from homology"/>
<dbReference type="STRING" id="1702221.AALO17_26070"/>
<keyword evidence="10" id="KW-1185">Reference proteome</keyword>
<dbReference type="EMBL" id="CP011391">
    <property type="protein sequence ID" value="AMK55741.1"/>
    <property type="molecule type" value="Genomic_DNA"/>
</dbReference>
<keyword evidence="4 7" id="KW-1133">Transmembrane helix</keyword>
<evidence type="ECO:0000256" key="2">
    <source>
        <dbReference type="ARBA" id="ARBA00022475"/>
    </source>
</evidence>
<comment type="subcellular location">
    <subcellularLocation>
        <location evidence="1">Cell membrane</location>
        <topology evidence="1">Multi-pass membrane protein</topology>
    </subcellularLocation>
</comment>
<evidence type="ECO:0000256" key="7">
    <source>
        <dbReference type="SAM" id="Phobius"/>
    </source>
</evidence>
<name>A0A140DYL4_9FIRM</name>
<sequence length="251" mass="26922">MDLQESNRLASVVMRAGLILLESGAEIYRVEDTMNRICLSFPGVAQPEAFVTRTGVMFSFKAHERIITRVVRVQHYDTDLSKVDEINSLSRHASAMTLSQMERALDKIDAQKGYPWWVIALAGGFCSVGFGMMDGASLQGLVAAFGIGLIIWLVDGLLQKTFINGLLATLISGFLCTWLPMMVQEYLIPELDVGSAVVAAIALLVPGLAITNGIRDTISGDYLSGLAGTTEAFLVAIAIALGCLTAMMVGA</sequence>
<dbReference type="RefSeq" id="WP_067559728.1">
    <property type="nucleotide sequence ID" value="NZ_CAOKZT010000060.1"/>
</dbReference>
<reference evidence="9 10" key="1">
    <citation type="journal article" date="2016" name="Gut Pathog.">
        <title>Whole genome sequencing of "Faecalibaculum rodentium" ALO17, isolated from C57BL/6J laboratory mouse feces.</title>
        <authorList>
            <person name="Lim S."/>
            <person name="Chang D.H."/>
            <person name="Ahn S."/>
            <person name="Kim B.C."/>
        </authorList>
    </citation>
    <scope>NUCLEOTIDE SEQUENCE [LARGE SCALE GENOMIC DNA]</scope>
    <source>
        <strain evidence="9 10">Alo17</strain>
    </source>
</reference>
<evidence type="ECO:0000256" key="1">
    <source>
        <dbReference type="ARBA" id="ARBA00004651"/>
    </source>
</evidence>
<evidence type="ECO:0000256" key="3">
    <source>
        <dbReference type="ARBA" id="ARBA00022692"/>
    </source>
</evidence>
<dbReference type="GO" id="GO:0005886">
    <property type="term" value="C:plasma membrane"/>
    <property type="evidence" value="ECO:0007669"/>
    <property type="project" value="UniProtKB-SubCell"/>
</dbReference>
<dbReference type="GO" id="GO:0022857">
    <property type="term" value="F:transmembrane transporter activity"/>
    <property type="evidence" value="ECO:0007669"/>
    <property type="project" value="InterPro"/>
</dbReference>
<dbReference type="Proteomes" id="UP000069771">
    <property type="component" value="Chromosome"/>
</dbReference>
<dbReference type="PANTHER" id="PTHR34390:SF2">
    <property type="entry name" value="SUCCINATE TRANSPORTER SUBUNIT YJJP-RELATED"/>
    <property type="match status" value="1"/>
</dbReference>
<keyword evidence="2" id="KW-1003">Cell membrane</keyword>
<dbReference type="InterPro" id="IPR050539">
    <property type="entry name" value="ThrE_Dicarb/AminoAcid_Exp"/>
</dbReference>
<feature type="transmembrane region" description="Helical" evidence="7">
    <location>
        <begin position="136"/>
        <end position="154"/>
    </location>
</feature>
<dbReference type="AlphaFoldDB" id="A0A140DYL4"/>
<dbReference type="OrthoDB" id="9813917at2"/>
<feature type="transmembrane region" description="Helical" evidence="7">
    <location>
        <begin position="193"/>
        <end position="214"/>
    </location>
</feature>
<comment type="similarity">
    <text evidence="6">Belongs to the ThrE exporter (TC 2.A.79) family.</text>
</comment>
<keyword evidence="3 7" id="KW-0812">Transmembrane</keyword>
<keyword evidence="5 7" id="KW-0472">Membrane</keyword>
<feature type="transmembrane region" description="Helical" evidence="7">
    <location>
        <begin position="226"/>
        <end position="249"/>
    </location>
</feature>
<feature type="transmembrane region" description="Helical" evidence="7">
    <location>
        <begin position="161"/>
        <end position="181"/>
    </location>
</feature>
<evidence type="ECO:0000256" key="5">
    <source>
        <dbReference type="ARBA" id="ARBA00023136"/>
    </source>
</evidence>
<dbReference type="Pfam" id="PF06738">
    <property type="entry name" value="ThrE"/>
    <property type="match status" value="1"/>
</dbReference>
<protein>
    <recommendedName>
        <fullName evidence="8">Threonine/serine exporter-like N-terminal domain-containing protein</fullName>
    </recommendedName>
</protein>
<feature type="domain" description="Threonine/serine exporter-like N-terminal" evidence="8">
    <location>
        <begin position="12"/>
        <end position="249"/>
    </location>
</feature>
<evidence type="ECO:0000256" key="6">
    <source>
        <dbReference type="ARBA" id="ARBA00034125"/>
    </source>
</evidence>
<dbReference type="KEGG" id="fro:AALO17_26070"/>
<evidence type="ECO:0000259" key="8">
    <source>
        <dbReference type="Pfam" id="PF06738"/>
    </source>
</evidence>
<evidence type="ECO:0000256" key="4">
    <source>
        <dbReference type="ARBA" id="ARBA00022989"/>
    </source>
</evidence>
<gene>
    <name evidence="9" type="ORF">AALO17_26070</name>
</gene>
<accession>A0A140DYL4</accession>
<dbReference type="GO" id="GO:0015744">
    <property type="term" value="P:succinate transport"/>
    <property type="evidence" value="ECO:0007669"/>
    <property type="project" value="TreeGrafter"/>
</dbReference>
<dbReference type="GeneID" id="78479095"/>
<feature type="transmembrane region" description="Helical" evidence="7">
    <location>
        <begin position="113"/>
        <end position="130"/>
    </location>
</feature>
<organism evidence="9 10">
    <name type="scientific">Faecalibaculum rodentium</name>
    <dbReference type="NCBI Taxonomy" id="1702221"/>
    <lineage>
        <taxon>Bacteria</taxon>
        <taxon>Bacillati</taxon>
        <taxon>Bacillota</taxon>
        <taxon>Erysipelotrichia</taxon>
        <taxon>Erysipelotrichales</taxon>
        <taxon>Erysipelotrichaceae</taxon>
        <taxon>Faecalibaculum</taxon>
    </lineage>
</organism>
<evidence type="ECO:0000313" key="9">
    <source>
        <dbReference type="EMBL" id="AMK55741.1"/>
    </source>
</evidence>
<dbReference type="PANTHER" id="PTHR34390">
    <property type="entry name" value="UPF0442 PROTEIN YJJB-RELATED"/>
    <property type="match status" value="1"/>
</dbReference>
<evidence type="ECO:0000313" key="10">
    <source>
        <dbReference type="Proteomes" id="UP000069771"/>
    </source>
</evidence>
<dbReference type="InterPro" id="IPR010619">
    <property type="entry name" value="ThrE-like_N"/>
</dbReference>
<dbReference type="PATRIC" id="fig|1702221.3.peg.2536"/>